<feature type="transmembrane region" description="Helical" evidence="1">
    <location>
        <begin position="12"/>
        <end position="31"/>
    </location>
</feature>
<protein>
    <recommendedName>
        <fullName evidence="4">DUF3592 domain-containing protein</fullName>
    </recommendedName>
</protein>
<accession>A0ABW7GJC4</accession>
<sequence length="186" mass="20334">MTRLDAIKQITRSAAWAMLLTGALMSLVMGLPTSLRWLSPAAAGLGLFSYGFARLRFFKSVRGWVPVDGNVVSAAIEEIFVGGATRQEYAPAVRFIYQSPSGSRESSCLTAARHDHRNGDRKTVEQLLSRYLPNAPVVAYMHPTRHDMAVLERTISAARRSHYRAVAAGGAIVFLVSLFVGLVLRA</sequence>
<keyword evidence="3" id="KW-1185">Reference proteome</keyword>
<dbReference type="Proteomes" id="UP001606302">
    <property type="component" value="Unassembled WGS sequence"/>
</dbReference>
<evidence type="ECO:0000313" key="2">
    <source>
        <dbReference type="EMBL" id="MFG6461957.1"/>
    </source>
</evidence>
<feature type="transmembrane region" description="Helical" evidence="1">
    <location>
        <begin position="37"/>
        <end position="53"/>
    </location>
</feature>
<keyword evidence="1" id="KW-0812">Transmembrane</keyword>
<organism evidence="2 3">
    <name type="scientific">Pelomonas lactea</name>
    <dbReference type="NCBI Taxonomy" id="3299030"/>
    <lineage>
        <taxon>Bacteria</taxon>
        <taxon>Pseudomonadati</taxon>
        <taxon>Pseudomonadota</taxon>
        <taxon>Betaproteobacteria</taxon>
        <taxon>Burkholderiales</taxon>
        <taxon>Sphaerotilaceae</taxon>
        <taxon>Roseateles</taxon>
    </lineage>
</organism>
<dbReference type="EMBL" id="JBIGHX010000003">
    <property type="protein sequence ID" value="MFG6461957.1"/>
    <property type="molecule type" value="Genomic_DNA"/>
</dbReference>
<keyword evidence="1" id="KW-1133">Transmembrane helix</keyword>
<gene>
    <name evidence="2" type="ORF">ACG04Q_10270</name>
</gene>
<name>A0ABW7GJC4_9BURK</name>
<dbReference type="RefSeq" id="WP_394510818.1">
    <property type="nucleotide sequence ID" value="NZ_JBIGHX010000003.1"/>
</dbReference>
<evidence type="ECO:0000256" key="1">
    <source>
        <dbReference type="SAM" id="Phobius"/>
    </source>
</evidence>
<proteinExistence type="predicted"/>
<reference evidence="2 3" key="1">
    <citation type="submission" date="2024-08" db="EMBL/GenBank/DDBJ databases">
        <authorList>
            <person name="Lu H."/>
        </authorList>
    </citation>
    <scope>NUCLEOTIDE SEQUENCE [LARGE SCALE GENOMIC DNA]</scope>
    <source>
        <strain evidence="2 3">DXS20W</strain>
    </source>
</reference>
<evidence type="ECO:0008006" key="4">
    <source>
        <dbReference type="Google" id="ProtNLM"/>
    </source>
</evidence>
<feature type="transmembrane region" description="Helical" evidence="1">
    <location>
        <begin position="163"/>
        <end position="184"/>
    </location>
</feature>
<comment type="caution">
    <text evidence="2">The sequence shown here is derived from an EMBL/GenBank/DDBJ whole genome shotgun (WGS) entry which is preliminary data.</text>
</comment>
<evidence type="ECO:0000313" key="3">
    <source>
        <dbReference type="Proteomes" id="UP001606302"/>
    </source>
</evidence>
<keyword evidence="1" id="KW-0472">Membrane</keyword>